<dbReference type="Pfam" id="PF07992">
    <property type="entry name" value="Pyr_redox_2"/>
    <property type="match status" value="1"/>
</dbReference>
<evidence type="ECO:0000259" key="5">
    <source>
        <dbReference type="PROSITE" id="PS50206"/>
    </source>
</evidence>
<accession>A0AAD5RLC2</accession>
<dbReference type="AlphaFoldDB" id="A0AAD5RLC2"/>
<dbReference type="SMART" id="SM00450">
    <property type="entry name" value="RHOD"/>
    <property type="match status" value="1"/>
</dbReference>
<gene>
    <name evidence="6" type="ORF">MKZ38_004550</name>
</gene>
<dbReference type="GO" id="GO:0016491">
    <property type="term" value="F:oxidoreductase activity"/>
    <property type="evidence" value="ECO:0007669"/>
    <property type="project" value="InterPro"/>
</dbReference>
<comment type="similarity">
    <text evidence="2">Belongs to the class-III pyridine nucleotide-disulfide oxidoreductase family.</text>
</comment>
<sequence length="570" mass="61442">MAASAAAAYPPGRNIVIVGGVAGGMSCATRLRRLDETAHITVLEKGPYPSFANCGIPYALSGIISDESKLHVQTVPKLNSWFNLDVKVNHEVLSIDRAAKKIKYLSPATKEEEELPYDKLVLAQGADAFVPPIEGVGAKHVFKLTTIPDLQDIQAYIAERHVKKAAVIGAGFIGIEAAENLDLLGLDVTLYEFAPHVFPLIDGDLANVLHEEMKKNKMNLAMGAQVYKITPPDPEKGTHGMVYAKNAPDTEADLVIVAVGVRARTGLAKESGLEVGKTGMVVNDQMQTSDPDIYAVGDMVETEHVVTGARSQLALAGPANRQGRMAADHMCGKEVRYRGNVGTSVCKVFKQTAGLVGFSTRSLEKMGVPFEYVTVHPPDHAGYYPGSAPMTMKVAFSPADGKLLGAQLVGTRNVDKRIDVLATAMRAGMTIEDLEHLELAYSPPYGSAKDPVNMAGFAGGNLLRGDVEILHAADFAPAGREQLEDYFVVDVRSAEEFGRGHVKGALNLPIATLRETLDQVPKDKKVLVYCWVGYRGYLGYRVFKQLGYEVRNLDGGFKAVSEGGYEALVE</sequence>
<dbReference type="Pfam" id="PF00581">
    <property type="entry name" value="Rhodanese"/>
    <property type="match status" value="1"/>
</dbReference>
<comment type="cofactor">
    <cofactor evidence="1">
        <name>FAD</name>
        <dbReference type="ChEBI" id="CHEBI:57692"/>
    </cofactor>
</comment>
<dbReference type="PRINTS" id="PR00411">
    <property type="entry name" value="PNDRDTASEI"/>
</dbReference>
<dbReference type="PRINTS" id="PR00368">
    <property type="entry name" value="FADPNR"/>
</dbReference>
<evidence type="ECO:0000313" key="7">
    <source>
        <dbReference type="Proteomes" id="UP001201980"/>
    </source>
</evidence>
<protein>
    <submittedName>
        <fullName evidence="6">Fad-dependent pyridine nucleotide-disulfide oxidoreductase protein</fullName>
    </submittedName>
</protein>
<dbReference type="InterPro" id="IPR016156">
    <property type="entry name" value="FAD/NAD-linked_Rdtase_dimer_sf"/>
</dbReference>
<dbReference type="Gene3D" id="3.50.50.60">
    <property type="entry name" value="FAD/NAD(P)-binding domain"/>
    <property type="match status" value="2"/>
</dbReference>
<dbReference type="InterPro" id="IPR036188">
    <property type="entry name" value="FAD/NAD-bd_sf"/>
</dbReference>
<evidence type="ECO:0000256" key="1">
    <source>
        <dbReference type="ARBA" id="ARBA00001974"/>
    </source>
</evidence>
<feature type="domain" description="Rhodanese" evidence="5">
    <location>
        <begin position="482"/>
        <end position="569"/>
    </location>
</feature>
<dbReference type="PROSITE" id="PS50206">
    <property type="entry name" value="RHODANESE_3"/>
    <property type="match status" value="1"/>
</dbReference>
<organism evidence="6 7">
    <name type="scientific">Zalerion maritima</name>
    <dbReference type="NCBI Taxonomy" id="339359"/>
    <lineage>
        <taxon>Eukaryota</taxon>
        <taxon>Fungi</taxon>
        <taxon>Dikarya</taxon>
        <taxon>Ascomycota</taxon>
        <taxon>Pezizomycotina</taxon>
        <taxon>Sordariomycetes</taxon>
        <taxon>Lulworthiomycetidae</taxon>
        <taxon>Lulworthiales</taxon>
        <taxon>Lulworthiaceae</taxon>
        <taxon>Zalerion</taxon>
    </lineage>
</organism>
<name>A0AAD5RLC2_9PEZI</name>
<evidence type="ECO:0000256" key="2">
    <source>
        <dbReference type="ARBA" id="ARBA00009130"/>
    </source>
</evidence>
<dbReference type="SUPFAM" id="SSF55424">
    <property type="entry name" value="FAD/NAD-linked reductases, dimerisation (C-terminal) domain"/>
    <property type="match status" value="1"/>
</dbReference>
<dbReference type="InterPro" id="IPR023753">
    <property type="entry name" value="FAD/NAD-binding_dom"/>
</dbReference>
<dbReference type="Gene3D" id="3.40.250.10">
    <property type="entry name" value="Rhodanese-like domain"/>
    <property type="match status" value="1"/>
</dbReference>
<keyword evidence="4" id="KW-0274">FAD</keyword>
<dbReference type="SUPFAM" id="SSF52821">
    <property type="entry name" value="Rhodanese/Cell cycle control phosphatase"/>
    <property type="match status" value="1"/>
</dbReference>
<reference evidence="6" key="1">
    <citation type="submission" date="2022-07" db="EMBL/GenBank/DDBJ databases">
        <title>Draft genome sequence of Zalerion maritima ATCC 34329, a (micro)plastics degrading marine fungus.</title>
        <authorList>
            <person name="Paco A."/>
            <person name="Goncalves M.F.M."/>
            <person name="Rocha-Santos T.A.P."/>
            <person name="Alves A."/>
        </authorList>
    </citation>
    <scope>NUCLEOTIDE SEQUENCE</scope>
    <source>
        <strain evidence="6">ATCC 34329</strain>
    </source>
</reference>
<keyword evidence="3" id="KW-0285">Flavoprotein</keyword>
<evidence type="ECO:0000256" key="3">
    <source>
        <dbReference type="ARBA" id="ARBA00022630"/>
    </source>
</evidence>
<dbReference type="InterPro" id="IPR001763">
    <property type="entry name" value="Rhodanese-like_dom"/>
</dbReference>
<dbReference type="SUPFAM" id="SSF51905">
    <property type="entry name" value="FAD/NAD(P)-binding domain"/>
    <property type="match status" value="1"/>
</dbReference>
<dbReference type="PANTHER" id="PTHR43429">
    <property type="entry name" value="PYRIDINE NUCLEOTIDE-DISULFIDE OXIDOREDUCTASE DOMAIN-CONTAINING"/>
    <property type="match status" value="1"/>
</dbReference>
<keyword evidence="7" id="KW-1185">Reference proteome</keyword>
<evidence type="ECO:0000256" key="4">
    <source>
        <dbReference type="ARBA" id="ARBA00022827"/>
    </source>
</evidence>
<proteinExistence type="inferred from homology"/>
<dbReference type="Proteomes" id="UP001201980">
    <property type="component" value="Unassembled WGS sequence"/>
</dbReference>
<evidence type="ECO:0000313" key="6">
    <source>
        <dbReference type="EMBL" id="KAJ2897565.1"/>
    </source>
</evidence>
<dbReference type="Pfam" id="PF02852">
    <property type="entry name" value="Pyr_redox_dim"/>
    <property type="match status" value="1"/>
</dbReference>
<dbReference type="InterPro" id="IPR050260">
    <property type="entry name" value="FAD-bd_OxRdtase"/>
</dbReference>
<dbReference type="EMBL" id="JAKWBI020000269">
    <property type="protein sequence ID" value="KAJ2897565.1"/>
    <property type="molecule type" value="Genomic_DNA"/>
</dbReference>
<dbReference type="InterPro" id="IPR036873">
    <property type="entry name" value="Rhodanese-like_dom_sf"/>
</dbReference>
<dbReference type="InterPro" id="IPR004099">
    <property type="entry name" value="Pyr_nucl-diS_OxRdtase_dimer"/>
</dbReference>
<dbReference type="PANTHER" id="PTHR43429:SF3">
    <property type="entry name" value="NITRITE REDUCTASE [NAD(P)H]"/>
    <property type="match status" value="1"/>
</dbReference>
<comment type="caution">
    <text evidence="6">The sequence shown here is derived from an EMBL/GenBank/DDBJ whole genome shotgun (WGS) entry which is preliminary data.</text>
</comment>